<dbReference type="OrthoDB" id="1262810at2759"/>
<gene>
    <name evidence="3" type="ORF">FCALED_LOCUS8889</name>
</gene>
<keyword evidence="4" id="KW-1185">Reference proteome</keyword>
<accession>A0A9N9GHX1</accession>
<dbReference type="GO" id="GO:0030544">
    <property type="term" value="F:Hsp70 protein binding"/>
    <property type="evidence" value="ECO:0007669"/>
    <property type="project" value="TreeGrafter"/>
</dbReference>
<dbReference type="InterPro" id="IPR058210">
    <property type="entry name" value="SACS/Nov_dom"/>
</dbReference>
<dbReference type="InterPro" id="IPR052972">
    <property type="entry name" value="Sacsin_chaperone_reg"/>
</dbReference>
<dbReference type="Pfam" id="PF25794">
    <property type="entry name" value="SACS"/>
    <property type="match status" value="1"/>
</dbReference>
<keyword evidence="1" id="KW-0812">Transmembrane</keyword>
<feature type="transmembrane region" description="Helical" evidence="1">
    <location>
        <begin position="71"/>
        <end position="93"/>
    </location>
</feature>
<comment type="caution">
    <text evidence="3">The sequence shown here is derived from an EMBL/GenBank/DDBJ whole genome shotgun (WGS) entry which is preliminary data.</text>
</comment>
<feature type="domain" description="Sacsin/Nov" evidence="2">
    <location>
        <begin position="1"/>
        <end position="103"/>
    </location>
</feature>
<evidence type="ECO:0000313" key="3">
    <source>
        <dbReference type="EMBL" id="CAG8607286.1"/>
    </source>
</evidence>
<keyword evidence="1" id="KW-1133">Transmembrane helix</keyword>
<dbReference type="AlphaFoldDB" id="A0A9N9GHX1"/>
<dbReference type="PANTHER" id="PTHR15600:SF42">
    <property type="entry name" value="SACSIN"/>
    <property type="match status" value="1"/>
</dbReference>
<sequence length="108" mass="12445">DDAGAFQFHVIIDGRSHPTNSLICNEMMAWKGPAIMIYNNAIFKINDFDSLMQIRVSRKQGDDTIIEKHKLGLILCYYFTNVLSFISNSIAFLNPHEKFLTRRHGKIQ</sequence>
<keyword evidence="1" id="KW-0472">Membrane</keyword>
<organism evidence="3 4">
    <name type="scientific">Funneliformis caledonium</name>
    <dbReference type="NCBI Taxonomy" id="1117310"/>
    <lineage>
        <taxon>Eukaryota</taxon>
        <taxon>Fungi</taxon>
        <taxon>Fungi incertae sedis</taxon>
        <taxon>Mucoromycota</taxon>
        <taxon>Glomeromycotina</taxon>
        <taxon>Glomeromycetes</taxon>
        <taxon>Glomerales</taxon>
        <taxon>Glomeraceae</taxon>
        <taxon>Funneliformis</taxon>
    </lineage>
</organism>
<name>A0A9N9GHX1_9GLOM</name>
<dbReference type="Proteomes" id="UP000789570">
    <property type="component" value="Unassembled WGS sequence"/>
</dbReference>
<reference evidence="3" key="1">
    <citation type="submission" date="2021-06" db="EMBL/GenBank/DDBJ databases">
        <authorList>
            <person name="Kallberg Y."/>
            <person name="Tangrot J."/>
            <person name="Rosling A."/>
        </authorList>
    </citation>
    <scope>NUCLEOTIDE SEQUENCE</scope>
    <source>
        <strain evidence="3">UK204</strain>
    </source>
</reference>
<evidence type="ECO:0000313" key="4">
    <source>
        <dbReference type="Proteomes" id="UP000789570"/>
    </source>
</evidence>
<evidence type="ECO:0000259" key="2">
    <source>
        <dbReference type="Pfam" id="PF25794"/>
    </source>
</evidence>
<dbReference type="EMBL" id="CAJVPQ010002749">
    <property type="protein sequence ID" value="CAG8607286.1"/>
    <property type="molecule type" value="Genomic_DNA"/>
</dbReference>
<proteinExistence type="predicted"/>
<evidence type="ECO:0000256" key="1">
    <source>
        <dbReference type="SAM" id="Phobius"/>
    </source>
</evidence>
<protein>
    <submittedName>
        <fullName evidence="3">15767_t:CDS:1</fullName>
    </submittedName>
</protein>
<dbReference type="PANTHER" id="PTHR15600">
    <property type="entry name" value="SACSIN"/>
    <property type="match status" value="1"/>
</dbReference>
<feature type="non-terminal residue" evidence="3">
    <location>
        <position position="1"/>
    </location>
</feature>